<proteinExistence type="predicted"/>
<dbReference type="InterPro" id="IPR016161">
    <property type="entry name" value="Ald_DH/histidinol_DH"/>
</dbReference>
<reference evidence="3" key="1">
    <citation type="submission" date="2020-02" db="EMBL/GenBank/DDBJ databases">
        <title>Draft genome sequence of Candidatus Afipia apatlaquensis IBT-C3, a potential strain for decolorization of textile dyes.</title>
        <authorList>
            <person name="Sanchez-Reyes A."/>
            <person name="Breton-Deval L."/>
            <person name="Mangelson H."/>
            <person name="Sanchez-Flores A."/>
        </authorList>
    </citation>
    <scope>NUCLEOTIDE SEQUENCE [LARGE SCALE GENOMIC DNA]</scope>
    <source>
        <strain evidence="3">IBT-C3</strain>
    </source>
</reference>
<accession>A0A7C9RF80</accession>
<feature type="domain" description="Aldehyde dehydrogenase" evidence="2">
    <location>
        <begin position="14"/>
        <end position="189"/>
    </location>
</feature>
<feature type="non-terminal residue" evidence="3">
    <location>
        <position position="1"/>
    </location>
</feature>
<name>A0A7C9RF80_9BRAD</name>
<protein>
    <submittedName>
        <fullName evidence="3">Aldehyde dehydrogenase family protein</fullName>
    </submittedName>
</protein>
<dbReference type="InterPro" id="IPR016162">
    <property type="entry name" value="Ald_DH_N"/>
</dbReference>
<dbReference type="InterPro" id="IPR015590">
    <property type="entry name" value="Aldehyde_DH_dom"/>
</dbReference>
<evidence type="ECO:0000259" key="2">
    <source>
        <dbReference type="Pfam" id="PF00171"/>
    </source>
</evidence>
<keyword evidence="1" id="KW-0560">Oxidoreductase</keyword>
<dbReference type="PANTHER" id="PTHR11699">
    <property type="entry name" value="ALDEHYDE DEHYDROGENASE-RELATED"/>
    <property type="match status" value="1"/>
</dbReference>
<dbReference type="GO" id="GO:0016620">
    <property type="term" value="F:oxidoreductase activity, acting on the aldehyde or oxo group of donors, NAD or NADP as acceptor"/>
    <property type="evidence" value="ECO:0007669"/>
    <property type="project" value="InterPro"/>
</dbReference>
<dbReference type="InterPro" id="IPR016163">
    <property type="entry name" value="Ald_DH_C"/>
</dbReference>
<evidence type="ECO:0000256" key="1">
    <source>
        <dbReference type="ARBA" id="ARBA00023002"/>
    </source>
</evidence>
<dbReference type="AlphaFoldDB" id="A0A7C9RF80"/>
<dbReference type="Gene3D" id="3.40.309.10">
    <property type="entry name" value="Aldehyde Dehydrogenase, Chain A, domain 2"/>
    <property type="match status" value="1"/>
</dbReference>
<gene>
    <name evidence="3" type="ORF">G4V63_09185</name>
</gene>
<sequence length="405" mass="42275">SIRDEPTVGIIARDEARKMVIMAEPMGVVAALTPSTNPTSTAIFKSLIALKGRNGIVLSPHPSAAKCTAETAKIVSQAAEAAGAPAGLISCLDGSSYAGTQELLRHHTVNVILATGGGPMVRAAHSTGKPAYGVGPGNVPAWVDRSADIGKAARDLVNSKAFDCSLICATEQAVIADEPIAAELRSLMEKQGAYWVPETYHKKLAAVLFHPDGGINQRSVGQTASALAKVVGMDIPADTRVLVVPLEGIGKDYPFSREKLTSVLGFATARDAQAGLELGVKILRFGGDGHSAVIHSRDVSQTEQMAARLPAFRIIVNSMSTLGSIGFSCGFIPSLTLGTGGMGGAIVGDNITVTHLINRKRVAWEIVPPPASVQRAGTDTMKREPSIDEIVAQVLARLKPTPVEA</sequence>
<keyword evidence="4" id="KW-1185">Reference proteome</keyword>
<dbReference type="SUPFAM" id="SSF53720">
    <property type="entry name" value="ALDH-like"/>
    <property type="match status" value="1"/>
</dbReference>
<dbReference type="Pfam" id="PF00171">
    <property type="entry name" value="Aldedh"/>
    <property type="match status" value="1"/>
</dbReference>
<dbReference type="EMBL" id="JAAMRR010000478">
    <property type="protein sequence ID" value="NGX95382.1"/>
    <property type="molecule type" value="Genomic_DNA"/>
</dbReference>
<evidence type="ECO:0000313" key="3">
    <source>
        <dbReference type="EMBL" id="NGX95382.1"/>
    </source>
</evidence>
<evidence type="ECO:0000313" key="4">
    <source>
        <dbReference type="Proteomes" id="UP000480266"/>
    </source>
</evidence>
<comment type="caution">
    <text evidence="3">The sequence shown here is derived from an EMBL/GenBank/DDBJ whole genome shotgun (WGS) entry which is preliminary data.</text>
</comment>
<organism evidence="3 4">
    <name type="scientific">Candidatus Afipia apatlaquensis</name>
    <dbReference type="NCBI Taxonomy" id="2712852"/>
    <lineage>
        <taxon>Bacteria</taxon>
        <taxon>Pseudomonadati</taxon>
        <taxon>Pseudomonadota</taxon>
        <taxon>Alphaproteobacteria</taxon>
        <taxon>Hyphomicrobiales</taxon>
        <taxon>Nitrobacteraceae</taxon>
        <taxon>Afipia</taxon>
    </lineage>
</organism>
<dbReference type="Proteomes" id="UP000480266">
    <property type="component" value="Unassembled WGS sequence"/>
</dbReference>
<dbReference type="Gene3D" id="3.40.605.10">
    <property type="entry name" value="Aldehyde Dehydrogenase, Chain A, domain 1"/>
    <property type="match status" value="1"/>
</dbReference>